<comment type="catalytic activity">
    <reaction evidence="10 11">
        <text>DNA(n) + a 2'-deoxyribonucleoside 5'-triphosphate = DNA(n+1) + diphosphate</text>
        <dbReference type="Rhea" id="RHEA:22508"/>
        <dbReference type="Rhea" id="RHEA-COMP:17339"/>
        <dbReference type="Rhea" id="RHEA-COMP:17340"/>
        <dbReference type="ChEBI" id="CHEBI:33019"/>
        <dbReference type="ChEBI" id="CHEBI:61560"/>
        <dbReference type="ChEBI" id="CHEBI:173112"/>
        <dbReference type="EC" id="2.7.7.7"/>
    </reaction>
</comment>
<reference evidence="12" key="1">
    <citation type="journal article" date="2014" name="Genome Announc.">
        <title>Draft genome sequences of the altered schaedler flora, a defined bacterial community from gnotobiotic mice.</title>
        <authorList>
            <person name="Wannemuehler M.J."/>
            <person name="Overstreet A.M."/>
            <person name="Ward D.V."/>
            <person name="Phillips G.J."/>
        </authorList>
    </citation>
    <scope>NUCLEOTIDE SEQUENCE</scope>
    <source>
        <strain evidence="12">ASF457</strain>
    </source>
</reference>
<dbReference type="AlphaFoldDB" id="V2RJS1"/>
<keyword evidence="6 11" id="KW-0547">Nucleotide-binding</keyword>
<dbReference type="Proteomes" id="UP000017429">
    <property type="component" value="Chromosome"/>
</dbReference>
<keyword evidence="5" id="KW-0479">Metal-binding</keyword>
<organism evidence="12 13">
    <name type="scientific">Mucispirillum schaedleri ASF457</name>
    <dbReference type="NCBI Taxonomy" id="1379858"/>
    <lineage>
        <taxon>Bacteria</taxon>
        <taxon>Pseudomonadati</taxon>
        <taxon>Deferribacterota</taxon>
        <taxon>Deferribacteres</taxon>
        <taxon>Deferribacterales</taxon>
        <taxon>Mucispirillaceae</taxon>
        <taxon>Mucispirillum</taxon>
    </lineage>
</organism>
<accession>V2RJS1</accession>
<dbReference type="CDD" id="cd00009">
    <property type="entry name" value="AAA"/>
    <property type="match status" value="1"/>
</dbReference>
<dbReference type="RefSeq" id="WP_023276058.1">
    <property type="nucleotide sequence ID" value="NZ_CP097562.1"/>
</dbReference>
<dbReference type="PRINTS" id="PR00300">
    <property type="entry name" value="CLPPROTEASEA"/>
</dbReference>
<evidence type="ECO:0000256" key="8">
    <source>
        <dbReference type="ARBA" id="ARBA00022840"/>
    </source>
</evidence>
<dbReference type="FunFam" id="1.10.8.60:FF:000013">
    <property type="entry name" value="DNA polymerase III subunit gamma/tau"/>
    <property type="match status" value="1"/>
</dbReference>
<dbReference type="GO" id="GO:0005524">
    <property type="term" value="F:ATP binding"/>
    <property type="evidence" value="ECO:0007669"/>
    <property type="project" value="UniProtKB-KW"/>
</dbReference>
<dbReference type="CDD" id="cd18137">
    <property type="entry name" value="HLD_clamp_pol_III_gamma_tau"/>
    <property type="match status" value="1"/>
</dbReference>
<dbReference type="GO" id="GO:0009360">
    <property type="term" value="C:DNA polymerase III complex"/>
    <property type="evidence" value="ECO:0007669"/>
    <property type="project" value="InterPro"/>
</dbReference>
<sequence>MSYLALARKYRPQTFSEVLSQDFITSTLQNAINMGRVTHAYLFTGPRGVGKTSTARIFAKALNCQNPVNAAPCGECDNCLEITGGTSLDVIEIDGASNRGVEEIRSLREAVKFVPVKSKYKVIIVDEVHMLTEQAFNALLKTLEEPPEYVIFIFATTDQHKIPVTILSRCQRYEFKKISYEEMNSNLKNILVKENIEYEEDALNYIIRNSDGCMRDALSLLDQIIAYGGGKITLEDTAYLLGITDSYLSNDIFSAILKEEAEKLADLVSMADEKGIDYKYMTECLIEHCRNMMIYSISNKLPSRDFTSREEEYYLLLKEYGEKAKLYSLFQILTKLINDLKYSDFARYVFEFAVIKAANISSLINLLDGESHAAAPVKKEVSAPVKASENADRPVKQETISQEKSADNEPAPVLKGSNEGIWTRILNIASSKNPMIYAMLQHARLIEDTAEHLSISFPLERKFQYNQLKSGNSKDIFENIVFMVSEKHTKIDIELDSSIENSKKKALI</sequence>
<evidence type="ECO:0000313" key="13">
    <source>
        <dbReference type="Proteomes" id="UP000017429"/>
    </source>
</evidence>
<dbReference type="InterPro" id="IPR003593">
    <property type="entry name" value="AAA+_ATPase"/>
</dbReference>
<dbReference type="InterPro" id="IPR012763">
    <property type="entry name" value="DNA_pol_III_sug/sutau_N"/>
</dbReference>
<dbReference type="GO" id="GO:0003677">
    <property type="term" value="F:DNA binding"/>
    <property type="evidence" value="ECO:0007669"/>
    <property type="project" value="InterPro"/>
</dbReference>
<evidence type="ECO:0000256" key="2">
    <source>
        <dbReference type="ARBA" id="ARBA00022679"/>
    </source>
</evidence>
<dbReference type="NCBIfam" id="NF004046">
    <property type="entry name" value="PRK05563.1"/>
    <property type="match status" value="1"/>
</dbReference>
<dbReference type="InterPro" id="IPR027417">
    <property type="entry name" value="P-loop_NTPase"/>
</dbReference>
<dbReference type="Pfam" id="PF12169">
    <property type="entry name" value="DNA_pol3_gamma3"/>
    <property type="match status" value="1"/>
</dbReference>
<reference evidence="12" key="3">
    <citation type="submission" date="2022-06" db="EMBL/GenBank/DDBJ databases">
        <title>Resources to Facilitate Use of the Altered Schaedler Flora (ASF) Mouse Model to Study Microbiome Function.</title>
        <authorList>
            <person name="Proctor A."/>
            <person name="Parvinroo S."/>
            <person name="Richie T."/>
            <person name="Jia X."/>
            <person name="Lee S.T.M."/>
            <person name="Karp P.D."/>
            <person name="Paley S."/>
            <person name="Kostic A.D."/>
            <person name="Pierre J.F."/>
            <person name="Wannemuehler M.J."/>
            <person name="Phillips G.J."/>
        </authorList>
    </citation>
    <scope>NUCLEOTIDE SEQUENCE</scope>
    <source>
        <strain evidence="12">ASF457</strain>
    </source>
</reference>
<dbReference type="FunFam" id="3.40.50.300:FF:000014">
    <property type="entry name" value="DNA polymerase III subunit gamma/tau"/>
    <property type="match status" value="1"/>
</dbReference>
<dbReference type="Gene3D" id="1.10.8.60">
    <property type="match status" value="1"/>
</dbReference>
<keyword evidence="2 11" id="KW-0808">Transferase</keyword>
<keyword evidence="4 11" id="KW-0235">DNA replication</keyword>
<gene>
    <name evidence="11" type="primary">dnaX</name>
    <name evidence="12" type="ORF">N508_001777</name>
</gene>
<keyword evidence="3 11" id="KW-0548">Nucleotidyltransferase</keyword>
<dbReference type="PANTHER" id="PTHR11669">
    <property type="entry name" value="REPLICATION FACTOR C / DNA POLYMERASE III GAMMA-TAU SUBUNIT"/>
    <property type="match status" value="1"/>
</dbReference>
<dbReference type="SUPFAM" id="SSF52540">
    <property type="entry name" value="P-loop containing nucleoside triphosphate hydrolases"/>
    <property type="match status" value="1"/>
</dbReference>
<dbReference type="SUPFAM" id="SSF48019">
    <property type="entry name" value="post-AAA+ oligomerization domain-like"/>
    <property type="match status" value="1"/>
</dbReference>
<evidence type="ECO:0000256" key="3">
    <source>
        <dbReference type="ARBA" id="ARBA00022695"/>
    </source>
</evidence>
<evidence type="ECO:0000256" key="11">
    <source>
        <dbReference type="RuleBase" id="RU364063"/>
    </source>
</evidence>
<dbReference type="EMBL" id="CP097562">
    <property type="protein sequence ID" value="USF24688.1"/>
    <property type="molecule type" value="Genomic_DNA"/>
</dbReference>
<evidence type="ECO:0000256" key="10">
    <source>
        <dbReference type="ARBA" id="ARBA00049244"/>
    </source>
</evidence>
<keyword evidence="9 11" id="KW-0239">DNA-directed DNA polymerase</keyword>
<evidence type="ECO:0000256" key="1">
    <source>
        <dbReference type="ARBA" id="ARBA00006360"/>
    </source>
</evidence>
<dbReference type="PANTHER" id="PTHR11669:SF0">
    <property type="entry name" value="PROTEIN STICHEL-LIKE 2"/>
    <property type="match status" value="1"/>
</dbReference>
<dbReference type="Pfam" id="PF13177">
    <property type="entry name" value="DNA_pol3_delta2"/>
    <property type="match status" value="1"/>
</dbReference>
<dbReference type="Gene3D" id="3.40.50.300">
    <property type="entry name" value="P-loop containing nucleotide triphosphate hydrolases"/>
    <property type="match status" value="1"/>
</dbReference>
<dbReference type="Pfam" id="PF22608">
    <property type="entry name" value="DNAX_ATPase_lid"/>
    <property type="match status" value="1"/>
</dbReference>
<comment type="similarity">
    <text evidence="1 11">Belongs to the DnaX/STICHEL family.</text>
</comment>
<evidence type="ECO:0000313" key="12">
    <source>
        <dbReference type="EMBL" id="USF24688.1"/>
    </source>
</evidence>
<dbReference type="SMART" id="SM00382">
    <property type="entry name" value="AAA"/>
    <property type="match status" value="1"/>
</dbReference>
<reference evidence="12" key="2">
    <citation type="submission" date="2022-05" db="EMBL/GenBank/DDBJ databases">
        <authorList>
            <person name="Proctor A.L."/>
            <person name="Phillips G.J."/>
            <person name="Wannemuehler M.J."/>
        </authorList>
    </citation>
    <scope>NUCLEOTIDE SEQUENCE</scope>
    <source>
        <strain evidence="12">ASF457</strain>
    </source>
</reference>
<evidence type="ECO:0000256" key="6">
    <source>
        <dbReference type="ARBA" id="ARBA00022741"/>
    </source>
</evidence>
<dbReference type="Gene3D" id="1.20.272.10">
    <property type="match status" value="1"/>
</dbReference>
<dbReference type="InterPro" id="IPR008921">
    <property type="entry name" value="DNA_pol3_clamp-load_cplx_C"/>
</dbReference>
<comment type="subunit">
    <text evidence="11">DNA polymerase III contains a core (composed of alpha, epsilon and theta chains) that associates with a tau subunit. This core dimerizes to form the POLIII' complex. PolIII' associates with the gamma complex (composed of gamma, delta, delta', psi and chi chains) and with the beta chain to form the complete DNA polymerase III complex.</text>
</comment>
<dbReference type="NCBIfam" id="TIGR02397">
    <property type="entry name" value="dnaX_nterm"/>
    <property type="match status" value="1"/>
</dbReference>
<name>V2RJS1_9BACT</name>
<keyword evidence="13" id="KW-1185">Reference proteome</keyword>
<dbReference type="InterPro" id="IPR001270">
    <property type="entry name" value="ClpA/B"/>
</dbReference>
<keyword evidence="8 11" id="KW-0067">ATP-binding</keyword>
<comment type="function">
    <text evidence="11">DNA polymerase III is a complex, multichain enzyme responsible for most of the replicative synthesis in bacteria. This DNA polymerase also exhibits 3' to 5' exonuclease activity.</text>
</comment>
<protein>
    <recommendedName>
        <fullName evidence="11">DNA polymerase III subunit gamma/tau</fullName>
        <ecNumber evidence="11">2.7.7.7</ecNumber>
    </recommendedName>
</protein>
<dbReference type="GO" id="GO:0046872">
    <property type="term" value="F:metal ion binding"/>
    <property type="evidence" value="ECO:0007669"/>
    <property type="project" value="UniProtKB-KW"/>
</dbReference>
<dbReference type="KEGG" id="msch:N508_001777"/>
<dbReference type="eggNOG" id="COG2812">
    <property type="taxonomic scope" value="Bacteria"/>
</dbReference>
<keyword evidence="7" id="KW-0862">Zinc</keyword>
<proteinExistence type="inferred from homology"/>
<evidence type="ECO:0000256" key="5">
    <source>
        <dbReference type="ARBA" id="ARBA00022723"/>
    </source>
</evidence>
<dbReference type="GO" id="GO:0003887">
    <property type="term" value="F:DNA-directed DNA polymerase activity"/>
    <property type="evidence" value="ECO:0007669"/>
    <property type="project" value="UniProtKB-KW"/>
</dbReference>
<dbReference type="EC" id="2.7.7.7" evidence="11"/>
<dbReference type="InterPro" id="IPR050238">
    <property type="entry name" value="DNA_Rep/Repair_Clamp_Loader"/>
</dbReference>
<evidence type="ECO:0000256" key="7">
    <source>
        <dbReference type="ARBA" id="ARBA00022833"/>
    </source>
</evidence>
<dbReference type="InterPro" id="IPR022754">
    <property type="entry name" value="DNA_pol_III_gamma-3"/>
</dbReference>
<evidence type="ECO:0000256" key="9">
    <source>
        <dbReference type="ARBA" id="ARBA00022932"/>
    </source>
</evidence>
<evidence type="ECO:0000256" key="4">
    <source>
        <dbReference type="ARBA" id="ARBA00022705"/>
    </source>
</evidence>
<dbReference type="GO" id="GO:0006261">
    <property type="term" value="P:DNA-templated DNA replication"/>
    <property type="evidence" value="ECO:0007669"/>
    <property type="project" value="TreeGrafter"/>
</dbReference>
<dbReference type="InterPro" id="IPR045085">
    <property type="entry name" value="HLD_clamp_pol_III_gamma_tau"/>
</dbReference>
<dbReference type="OrthoDB" id="9810148at2"/>